<dbReference type="AlphaFoldDB" id="A0A2K9NVM7"/>
<accession>A0A2K9NVM7</accession>
<dbReference type="Proteomes" id="UP000235584">
    <property type="component" value="Chromosome"/>
</dbReference>
<dbReference type="KEGG" id="bsto:C0V70_15880"/>
<dbReference type="EMBL" id="CP025704">
    <property type="protein sequence ID" value="AUN99557.1"/>
    <property type="molecule type" value="Genomic_DNA"/>
</dbReference>
<dbReference type="PROSITE" id="PS50005">
    <property type="entry name" value="TPR"/>
    <property type="match status" value="1"/>
</dbReference>
<proteinExistence type="predicted"/>
<sequence>MKKLNALLVFSLVLLAGCSSNQKAILKYREMVQKKDYKSALEMMKGDSIYKDEQSRLLKFLELGTLHLYSGEYYQALQYFDRARDLSDKLFTVSISKKIAGTIGNEASDNYYGEGYERSLIRYYTILAHYNLYEKGVYEAYTDEERDDKGKVLKSTPMPEVVLDDSKKRFHLTAAKSVLLEWNSILEDMKKTTAGEVTYKDDLLAKFVGAVLHEKADSTSDRQIALNLYKESKNTVFRYYNSYQSFNTKYADFNKDYKKLSSLDTKAVQSGYVNSTPLSLAVTSYADEQVKEWGTKDKDNVYLVWHEGTISPKEIKKYDFPIGLTAVTVKSNEKMDFVGFAKQALAISDMADPKVEFEMPVIPYRPNNEDFKMIVKKGGKTVFEKPALLMDPLSEMAFYTLDSKAVSDLAKAGARVVAKHLTALGASFATYKGLKDKMGDGIAMLSGVGAYNLAARGIAESEKADLRSWLTLPNQVRMNSFKLSPGEYELYTFNGVTKAETLVGRFNVAGDEKVALKTFF</sequence>
<gene>
    <name evidence="1" type="ORF">C0V70_15880</name>
</gene>
<reference evidence="1 2" key="1">
    <citation type="submission" date="2018-01" db="EMBL/GenBank/DDBJ databases">
        <title>Complete genome sequence of Bacteriovorax stolpii DSM12778.</title>
        <authorList>
            <person name="Tang B."/>
            <person name="Chang J."/>
        </authorList>
    </citation>
    <scope>NUCLEOTIDE SEQUENCE [LARGE SCALE GENOMIC DNA]</scope>
    <source>
        <strain evidence="1 2">DSM 12778</strain>
    </source>
</reference>
<evidence type="ECO:0000313" key="1">
    <source>
        <dbReference type="EMBL" id="AUN99557.1"/>
    </source>
</evidence>
<name>A0A2K9NVM7_BACTC</name>
<keyword evidence="2" id="KW-1185">Reference proteome</keyword>
<protein>
    <submittedName>
        <fullName evidence="1">Uncharacterized protein</fullName>
    </submittedName>
</protein>
<organism evidence="1 2">
    <name type="scientific">Bacteriovorax stolpii</name>
    <name type="common">Bdellovibrio stolpii</name>
    <dbReference type="NCBI Taxonomy" id="960"/>
    <lineage>
        <taxon>Bacteria</taxon>
        <taxon>Pseudomonadati</taxon>
        <taxon>Bdellovibrionota</taxon>
        <taxon>Bacteriovoracia</taxon>
        <taxon>Bacteriovoracales</taxon>
        <taxon>Bacteriovoracaceae</taxon>
        <taxon>Bacteriovorax</taxon>
    </lineage>
</organism>
<dbReference type="RefSeq" id="WP_102244848.1">
    <property type="nucleotide sequence ID" value="NZ_CP025704.1"/>
</dbReference>
<evidence type="ECO:0000313" key="2">
    <source>
        <dbReference type="Proteomes" id="UP000235584"/>
    </source>
</evidence>
<dbReference type="InterPro" id="IPR019734">
    <property type="entry name" value="TPR_rpt"/>
</dbReference>
<dbReference type="PROSITE" id="PS51257">
    <property type="entry name" value="PROKAR_LIPOPROTEIN"/>
    <property type="match status" value="1"/>
</dbReference>